<reference evidence="2" key="1">
    <citation type="submission" date="2016-04" db="EMBL/GenBank/DDBJ databases">
        <authorList>
            <person name="Chen L."/>
            <person name="Zhuang W."/>
            <person name="Wang G."/>
        </authorList>
    </citation>
    <scope>NUCLEOTIDE SEQUENCE [LARGE SCALE GENOMIC DNA]</scope>
    <source>
        <strain evidence="2">208</strain>
    </source>
</reference>
<keyword evidence="2" id="KW-1185">Reference proteome</keyword>
<protein>
    <submittedName>
        <fullName evidence="1">Uncharacterized protein</fullName>
    </submittedName>
</protein>
<evidence type="ECO:0000313" key="1">
    <source>
        <dbReference type="EMBL" id="OQP45715.1"/>
    </source>
</evidence>
<name>A0A1V9EIK2_9BACT</name>
<sequence>MKYEQLSASYFLFLYPPLKMNTGCNITVHRLTLPNYKSLDESAIKNWHFIGCFTIAAGRIKGTYDQKLF</sequence>
<accession>A0A1V9EIK2</accession>
<dbReference type="STRING" id="550983.A4R26_09475"/>
<dbReference type="AlphaFoldDB" id="A0A1V9EIK2"/>
<organism evidence="1 2">
    <name type="scientific">Niastella populi</name>
    <dbReference type="NCBI Taxonomy" id="550983"/>
    <lineage>
        <taxon>Bacteria</taxon>
        <taxon>Pseudomonadati</taxon>
        <taxon>Bacteroidota</taxon>
        <taxon>Chitinophagia</taxon>
        <taxon>Chitinophagales</taxon>
        <taxon>Chitinophagaceae</taxon>
        <taxon>Niastella</taxon>
    </lineage>
</organism>
<dbReference type="Proteomes" id="UP000192276">
    <property type="component" value="Unassembled WGS sequence"/>
</dbReference>
<gene>
    <name evidence="1" type="ORF">A4R26_09475</name>
</gene>
<comment type="caution">
    <text evidence="1">The sequence shown here is derived from an EMBL/GenBank/DDBJ whole genome shotgun (WGS) entry which is preliminary data.</text>
</comment>
<evidence type="ECO:0000313" key="2">
    <source>
        <dbReference type="Proteomes" id="UP000192276"/>
    </source>
</evidence>
<proteinExistence type="predicted"/>
<dbReference type="EMBL" id="LWBP01000254">
    <property type="protein sequence ID" value="OQP45715.1"/>
    <property type="molecule type" value="Genomic_DNA"/>
</dbReference>